<evidence type="ECO:0000313" key="3">
    <source>
        <dbReference type="Proteomes" id="UP000011687"/>
    </source>
</evidence>
<feature type="compositionally biased region" description="Low complexity" evidence="1">
    <location>
        <begin position="497"/>
        <end position="509"/>
    </location>
</feature>
<organism evidence="2 3">
    <name type="scientific">Haloarcula marismortui ATCC 33799</name>
    <dbReference type="NCBI Taxonomy" id="662475"/>
    <lineage>
        <taxon>Archaea</taxon>
        <taxon>Methanobacteriati</taxon>
        <taxon>Methanobacteriota</taxon>
        <taxon>Stenosarchaea group</taxon>
        <taxon>Halobacteria</taxon>
        <taxon>Halobacteriales</taxon>
        <taxon>Haloarculaceae</taxon>
        <taxon>Haloarcula</taxon>
    </lineage>
</organism>
<feature type="compositionally biased region" description="Low complexity" evidence="1">
    <location>
        <begin position="445"/>
        <end position="454"/>
    </location>
</feature>
<dbReference type="AlphaFoldDB" id="M0KW15"/>
<name>M0KW15_9EURY</name>
<feature type="compositionally biased region" description="Low complexity" evidence="1">
    <location>
        <begin position="411"/>
        <end position="426"/>
    </location>
</feature>
<feature type="compositionally biased region" description="Basic and acidic residues" evidence="1">
    <location>
        <begin position="1"/>
        <end position="12"/>
    </location>
</feature>
<feature type="compositionally biased region" description="Acidic residues" evidence="1">
    <location>
        <begin position="252"/>
        <end position="263"/>
    </location>
</feature>
<comment type="caution">
    <text evidence="2">The sequence shown here is derived from an EMBL/GenBank/DDBJ whole genome shotgun (WGS) entry which is preliminary data.</text>
</comment>
<dbReference type="Proteomes" id="UP000011687">
    <property type="component" value="Unassembled WGS sequence"/>
</dbReference>
<evidence type="ECO:0000313" key="2">
    <source>
        <dbReference type="EMBL" id="EMA25446.1"/>
    </source>
</evidence>
<feature type="compositionally biased region" description="Basic and acidic residues" evidence="1">
    <location>
        <begin position="322"/>
        <end position="347"/>
    </location>
</feature>
<feature type="compositionally biased region" description="Low complexity" evidence="1">
    <location>
        <begin position="582"/>
        <end position="598"/>
    </location>
</feature>
<feature type="compositionally biased region" description="Basic and acidic residues" evidence="1">
    <location>
        <begin position="241"/>
        <end position="251"/>
    </location>
</feature>
<accession>M0KW15</accession>
<evidence type="ECO:0000256" key="1">
    <source>
        <dbReference type="SAM" id="MobiDB-lite"/>
    </source>
</evidence>
<feature type="compositionally biased region" description="Basic and acidic residues" evidence="1">
    <location>
        <begin position="20"/>
        <end position="39"/>
    </location>
</feature>
<feature type="region of interest" description="Disordered" evidence="1">
    <location>
        <begin position="1"/>
        <end position="44"/>
    </location>
</feature>
<dbReference type="PATRIC" id="fig|662475.6.peg.288"/>
<feature type="compositionally biased region" description="Acidic residues" evidence="1">
    <location>
        <begin position="285"/>
        <end position="296"/>
    </location>
</feature>
<dbReference type="RefSeq" id="WP_007187819.1">
    <property type="nucleotide sequence ID" value="NZ_AOLS01000010.1"/>
</dbReference>
<sequence length="741" mass="77723">MGLFDRIRRAVGGDDSSTDGDERTAKDNRPSDDGPDRLDTAALDPTTFREYAENVVDGADPLTFDPDALARLDTAIEESYGGETVGDAAGTTTYTENTVRFGSYLGELLVRAYDGEWVQSDGRWGVTVSGPDDEVTVAVFDVAARSFGDEPVFAAVVTRLESELALDSIQTPDGDGRADLEADETDADSVVSEPTRIVSRVGDAQADEREAPPEPTATDERGEAPAGDTTDSEPSQAVETEPTRIVKRVESESEADDRSDDTDPTPVASAVDDEPENEPPRGSDDPDSNESADSDTIDSVSDAAGSEPPATAATEEESIADPSDRPAADDTAPERSADDTALERSADDTATEWLADDTADEQPTVESLAEESAVDDSADEPAADTTDAVETTTDAAAADEPVAYIDEAESSFDSATADSSDETPAAETPSEDSAVDSRDEDGTDDTTPARAATDTADDEAATDTAADEAATDTADDTLSDTSMDDEPIRDSSPDALSDAVPDAEAAAETTADESPADIADARVDDTPAAVSDSDTTELFDDSPNTSAPVADVKATGTSEHAASQDVTADETAATADTDESDLSAPSDSDSTASSMARSWESGTVRADHADTAVEFADFWGEHDLDFSPASLSRLDDLVDAEWDDERFAETTFGSDASFDDRAFTSVVRELGGYFGEVLVRHLDGDWTDETDHEAAVVVGGPAGQFAVPVFEVAITSLRKQAVFGRSYDALLDDLGREGPAR</sequence>
<feature type="compositionally biased region" description="Acidic residues" evidence="1">
    <location>
        <begin position="429"/>
        <end position="444"/>
    </location>
</feature>
<feature type="compositionally biased region" description="Low complexity" evidence="1">
    <location>
        <begin position="565"/>
        <end position="575"/>
    </location>
</feature>
<protein>
    <submittedName>
        <fullName evidence="2">Uncharacterized protein</fullName>
    </submittedName>
</protein>
<feature type="compositionally biased region" description="Acidic residues" evidence="1">
    <location>
        <begin position="455"/>
        <end position="485"/>
    </location>
</feature>
<feature type="compositionally biased region" description="Low complexity" evidence="1">
    <location>
        <begin position="383"/>
        <end position="403"/>
    </location>
</feature>
<feature type="compositionally biased region" description="Basic and acidic residues" evidence="1">
    <location>
        <begin position="206"/>
        <end position="223"/>
    </location>
</feature>
<feature type="region of interest" description="Disordered" evidence="1">
    <location>
        <begin position="167"/>
        <end position="604"/>
    </location>
</feature>
<gene>
    <name evidence="2" type="ORF">C435_01495</name>
</gene>
<feature type="compositionally biased region" description="Acidic residues" evidence="1">
    <location>
        <begin position="368"/>
        <end position="382"/>
    </location>
</feature>
<proteinExistence type="predicted"/>
<dbReference type="EMBL" id="AOLS01000010">
    <property type="protein sequence ID" value="EMA25446.1"/>
    <property type="molecule type" value="Genomic_DNA"/>
</dbReference>
<reference evidence="2 3" key="1">
    <citation type="journal article" date="2014" name="PLoS Genet.">
        <title>Phylogenetically driven sequencing of extremely halophilic archaea reveals strategies for static and dynamic osmo-response.</title>
        <authorList>
            <person name="Becker E.A."/>
            <person name="Seitzer P.M."/>
            <person name="Tritt A."/>
            <person name="Larsen D."/>
            <person name="Krusor M."/>
            <person name="Yao A.I."/>
            <person name="Wu D."/>
            <person name="Madern D."/>
            <person name="Eisen J.A."/>
            <person name="Darling A.E."/>
            <person name="Facciotti M.T."/>
        </authorList>
    </citation>
    <scope>NUCLEOTIDE SEQUENCE [LARGE SCALE GENOMIC DNA]</scope>
    <source>
        <strain evidence="2 3">ATCC 33799</strain>
    </source>
</reference>
<keyword evidence="3" id="KW-1185">Reference proteome</keyword>
<feature type="compositionally biased region" description="Low complexity" evidence="1">
    <location>
        <begin position="303"/>
        <end position="313"/>
    </location>
</feature>